<gene>
    <name evidence="1" type="ORF">XBLMG947_2960</name>
</gene>
<accession>A0A1C3NP44</accession>
<sequence>MAEVRALQTDPARLIHQRLCGWIDPGKAGRVELDTLSGYVWPDQANAEAMKKRRQKARKALAELATVGWKVSEYAAGKWEIGRPKPVVTFPKLRSNVPLHP</sequence>
<proteinExistence type="predicted"/>
<dbReference type="EMBL" id="FLTX01000046">
    <property type="protein sequence ID" value="SBV52167.1"/>
    <property type="molecule type" value="Genomic_DNA"/>
</dbReference>
<dbReference type="STRING" id="56449.XBLMG947_2960"/>
<dbReference type="Proteomes" id="UP000092503">
    <property type="component" value="Unassembled WGS sequence"/>
</dbReference>
<organism evidence="1 2">
    <name type="scientific">Xanthomonas bromi</name>
    <dbReference type="NCBI Taxonomy" id="56449"/>
    <lineage>
        <taxon>Bacteria</taxon>
        <taxon>Pseudomonadati</taxon>
        <taxon>Pseudomonadota</taxon>
        <taxon>Gammaproteobacteria</taxon>
        <taxon>Lysobacterales</taxon>
        <taxon>Lysobacteraceae</taxon>
        <taxon>Xanthomonas</taxon>
    </lineage>
</organism>
<evidence type="ECO:0000313" key="1">
    <source>
        <dbReference type="EMBL" id="SBV52167.1"/>
    </source>
</evidence>
<evidence type="ECO:0000313" key="2">
    <source>
        <dbReference type="Proteomes" id="UP000092503"/>
    </source>
</evidence>
<dbReference type="Pfam" id="PF06504">
    <property type="entry name" value="RepC"/>
    <property type="match status" value="1"/>
</dbReference>
<protein>
    <submittedName>
        <fullName evidence="1">Replication protein C</fullName>
    </submittedName>
</protein>
<dbReference type="AlphaFoldDB" id="A0A1C3NP44"/>
<name>A0A1C3NP44_9XANT</name>
<dbReference type="InterPro" id="IPR010522">
    <property type="entry name" value="RepC_bac"/>
</dbReference>
<reference evidence="1 2" key="1">
    <citation type="submission" date="2016-06" db="EMBL/GenBank/DDBJ databases">
        <authorList>
            <person name="Kjaerup R.B."/>
            <person name="Dalgaard T.S."/>
            <person name="Juul-Madsen H.R."/>
        </authorList>
    </citation>
    <scope>NUCLEOTIDE SEQUENCE [LARGE SCALE GENOMIC DNA]</scope>
    <source>
        <strain evidence="1">LMG947</strain>
    </source>
</reference>